<dbReference type="EMBL" id="JAACJL010000057">
    <property type="protein sequence ID" value="KAF4611444.1"/>
    <property type="molecule type" value="Genomic_DNA"/>
</dbReference>
<comment type="caution">
    <text evidence="1">The sequence shown here is derived from an EMBL/GenBank/DDBJ whole genome shotgun (WGS) entry which is preliminary data.</text>
</comment>
<proteinExistence type="predicted"/>
<dbReference type="Proteomes" id="UP000521872">
    <property type="component" value="Unassembled WGS sequence"/>
</dbReference>
<dbReference type="AlphaFoldDB" id="A0A8H4VKR0"/>
<accession>A0A8H4VKR0</accession>
<organism evidence="1 2">
    <name type="scientific">Agrocybe pediades</name>
    <dbReference type="NCBI Taxonomy" id="84607"/>
    <lineage>
        <taxon>Eukaryota</taxon>
        <taxon>Fungi</taxon>
        <taxon>Dikarya</taxon>
        <taxon>Basidiomycota</taxon>
        <taxon>Agaricomycotina</taxon>
        <taxon>Agaricomycetes</taxon>
        <taxon>Agaricomycetidae</taxon>
        <taxon>Agaricales</taxon>
        <taxon>Agaricineae</taxon>
        <taxon>Strophariaceae</taxon>
        <taxon>Agrocybe</taxon>
    </lineage>
</organism>
<gene>
    <name evidence="1" type="ORF">D9613_004336</name>
</gene>
<keyword evidence="2" id="KW-1185">Reference proteome</keyword>
<evidence type="ECO:0000313" key="2">
    <source>
        <dbReference type="Proteomes" id="UP000521872"/>
    </source>
</evidence>
<protein>
    <submittedName>
        <fullName evidence="1">Uncharacterized protein</fullName>
    </submittedName>
</protein>
<name>A0A8H4VKR0_9AGAR</name>
<sequence length="457" mass="52116">MLNPPLSTLPYDILSYIVDHVAALLSADKDIKALCLADRVFTYACQTWIFQTLYLDGSFERPLKQQVYSKANILASTPVLSRRVRKIHLYNIQNKFCSLLSDPRLVAIFQMLALSPKPPSELEISTIQTYYVPLSFASVALLPMYLSKKILPQTLTSLRLEYCRDVSPSIFHMLPLLREVYLTEARQTRQTTDVQSSYHGDLRLPPGSRAPALEVLSHSRSHTILAQMVTPSDPTNPVVNLSNLKMLQLAPYDWKSVRYLPEIFSVSGGSLRELYLDLYEEVNYRGEYSSRLHLALILRSTDTGPSFWADLMDFSKVPHLQVFALHALFGYDDPDYIDIIRDIVAILRRVPDNNKITNIALDFAELDVSSVCFDARWTSLCMEVKRIASKNRIEFDFELYYPDYSDEKIEGLSDLVEKMQDDVSSFFKSSKVCVHTWTPKSSVGAMKIGTHRPRCAK</sequence>
<reference evidence="1 2" key="1">
    <citation type="submission" date="2019-12" db="EMBL/GenBank/DDBJ databases">
        <authorList>
            <person name="Floudas D."/>
            <person name="Bentzer J."/>
            <person name="Ahren D."/>
            <person name="Johansson T."/>
            <person name="Persson P."/>
            <person name="Tunlid A."/>
        </authorList>
    </citation>
    <scope>NUCLEOTIDE SEQUENCE [LARGE SCALE GENOMIC DNA]</scope>
    <source>
        <strain evidence="1 2">CBS 102.39</strain>
    </source>
</reference>
<evidence type="ECO:0000313" key="1">
    <source>
        <dbReference type="EMBL" id="KAF4611444.1"/>
    </source>
</evidence>